<reference evidence="1 2" key="1">
    <citation type="submission" date="2015-02" db="EMBL/GenBank/DDBJ databases">
        <title>Genome sequene of Rhodovulum sulfidophilum DSM 2351.</title>
        <authorList>
            <person name="Nagao N."/>
        </authorList>
    </citation>
    <scope>NUCLEOTIDE SEQUENCE [LARGE SCALE GENOMIC DNA]</scope>
    <source>
        <strain evidence="1 2">DSM 2351</strain>
    </source>
</reference>
<evidence type="ECO:0000313" key="2">
    <source>
        <dbReference type="Proteomes" id="UP000064912"/>
    </source>
</evidence>
<dbReference type="AlphaFoldDB" id="A0A0D6B9B1"/>
<accession>A0A0D6B9B1</accession>
<proteinExistence type="predicted"/>
<sequence length="77" mass="8755">MWRIVVGFAEAALIQCDQTPSRAEIRRQPAEIRASHPMAVKRQKRLSLPARIKEGEDKTIMFEAVPAHMFPLRSDLG</sequence>
<dbReference type="KEGG" id="rsu:NHU_04261"/>
<name>A0A0D6B9B1_RHOSU</name>
<protein>
    <submittedName>
        <fullName evidence="1">Uncharacterized protein</fullName>
    </submittedName>
</protein>
<dbReference type="Proteomes" id="UP000064912">
    <property type="component" value="Chromosome"/>
</dbReference>
<dbReference type="EMBL" id="AP014800">
    <property type="protein sequence ID" value="BAQ71374.1"/>
    <property type="molecule type" value="Genomic_DNA"/>
</dbReference>
<evidence type="ECO:0000313" key="1">
    <source>
        <dbReference type="EMBL" id="BAQ71374.1"/>
    </source>
</evidence>
<gene>
    <name evidence="1" type="ORF">NHU_04261</name>
</gene>
<organism evidence="1 2">
    <name type="scientific">Rhodovulum sulfidophilum</name>
    <name type="common">Rhodobacter sulfidophilus</name>
    <dbReference type="NCBI Taxonomy" id="35806"/>
    <lineage>
        <taxon>Bacteria</taxon>
        <taxon>Pseudomonadati</taxon>
        <taxon>Pseudomonadota</taxon>
        <taxon>Alphaproteobacteria</taxon>
        <taxon>Rhodobacterales</taxon>
        <taxon>Paracoccaceae</taxon>
        <taxon>Rhodovulum</taxon>
    </lineage>
</organism>